<dbReference type="AlphaFoldDB" id="A0A810L6R8"/>
<dbReference type="SUPFAM" id="SSF52266">
    <property type="entry name" value="SGNH hydrolase"/>
    <property type="match status" value="1"/>
</dbReference>
<dbReference type="PANTHER" id="PTHR43784">
    <property type="entry name" value="GDSL-LIKE LIPASE/ACYLHYDROLASE, PUTATIVE (AFU_ORTHOLOGUE AFUA_2G00820)-RELATED"/>
    <property type="match status" value="1"/>
</dbReference>
<evidence type="ECO:0000313" key="2">
    <source>
        <dbReference type="EMBL" id="BCJ30819.1"/>
    </source>
</evidence>
<dbReference type="Proteomes" id="UP000680750">
    <property type="component" value="Chromosome"/>
</dbReference>
<dbReference type="Pfam" id="PF13472">
    <property type="entry name" value="Lipase_GDSL_2"/>
    <property type="match status" value="1"/>
</dbReference>
<dbReference type="CDD" id="cd01830">
    <property type="entry name" value="XynE_like"/>
    <property type="match status" value="1"/>
</dbReference>
<proteinExistence type="predicted"/>
<evidence type="ECO:0000313" key="3">
    <source>
        <dbReference type="Proteomes" id="UP000680750"/>
    </source>
</evidence>
<accession>A0A810L6R8</accession>
<gene>
    <name evidence="2" type="ORF">Asera_49270</name>
</gene>
<dbReference type="OrthoDB" id="1828825at2"/>
<dbReference type="GO" id="GO:0016787">
    <property type="term" value="F:hydrolase activity"/>
    <property type="evidence" value="ECO:0007669"/>
    <property type="project" value="UniProtKB-KW"/>
</dbReference>
<dbReference type="KEGG" id="aser:Asera_49270"/>
<sequence length="411" mass="42467">MGSRRLLPAALLAVVLTALVVTPAVLVRRAGLEHLPSTPARAGHWLGGWGAAQATAGRLPCGSCTVRNVVHLSVGGTAVRIRLANTYGTRSVTVGHTTVALPAQPGATAAPALLREVTFAGARSVRVPAGTSVASDPVPLTVTGGRDLLVSLYLPRHTRLAVSYHPSAHQTNYLAGGDATTAGATAFRHTTSHWYLLAGVDVRTADAVGTVVALGDSITDGTGSSSDTNRRWPDLLADRLAGRPPGKRHAVLDAGIAGNRLLRDGPPTSGVAALTRLGTDVPAGLGVRTVVVLEGINDIQFDRGVRAATLIAGYRTMVATLHARGLRVVGTTLLPYAGARAWSPAGDAVRVRVNSWIRTSGVFDAVLDADAALRDPTDPSRLATDYDCGDHLHPSDAGYAALAATVDLTVL</sequence>
<protein>
    <submittedName>
        <fullName evidence="2">SGNH hydrolase</fullName>
    </submittedName>
</protein>
<reference evidence="2" key="1">
    <citation type="submission" date="2020-08" db="EMBL/GenBank/DDBJ databases">
        <title>Whole genome shotgun sequence of Actinocatenispora sera NBRC 101916.</title>
        <authorList>
            <person name="Komaki H."/>
            <person name="Tamura T."/>
        </authorList>
    </citation>
    <scope>NUCLEOTIDE SEQUENCE</scope>
    <source>
        <strain evidence="2">NBRC 101916</strain>
    </source>
</reference>
<dbReference type="Gene3D" id="3.40.50.1110">
    <property type="entry name" value="SGNH hydrolase"/>
    <property type="match status" value="1"/>
</dbReference>
<dbReference type="InterPro" id="IPR013830">
    <property type="entry name" value="SGNH_hydro"/>
</dbReference>
<dbReference type="EMBL" id="AP023354">
    <property type="protein sequence ID" value="BCJ30819.1"/>
    <property type="molecule type" value="Genomic_DNA"/>
</dbReference>
<dbReference type="RefSeq" id="WP_030447571.1">
    <property type="nucleotide sequence ID" value="NZ_AP023354.1"/>
</dbReference>
<dbReference type="PANTHER" id="PTHR43784:SF2">
    <property type="entry name" value="GDSL-LIKE LIPASE_ACYLHYDROLASE, PUTATIVE (AFU_ORTHOLOGUE AFUA_2G00820)-RELATED"/>
    <property type="match status" value="1"/>
</dbReference>
<dbReference type="InterPro" id="IPR036514">
    <property type="entry name" value="SGNH_hydro_sf"/>
</dbReference>
<feature type="domain" description="SGNH hydrolase-type esterase" evidence="1">
    <location>
        <begin position="213"/>
        <end position="401"/>
    </location>
</feature>
<organism evidence="2 3">
    <name type="scientific">Actinocatenispora sera</name>
    <dbReference type="NCBI Taxonomy" id="390989"/>
    <lineage>
        <taxon>Bacteria</taxon>
        <taxon>Bacillati</taxon>
        <taxon>Actinomycetota</taxon>
        <taxon>Actinomycetes</taxon>
        <taxon>Micromonosporales</taxon>
        <taxon>Micromonosporaceae</taxon>
        <taxon>Actinocatenispora</taxon>
    </lineage>
</organism>
<dbReference type="InterPro" id="IPR053140">
    <property type="entry name" value="GDSL_Rv0518-like"/>
</dbReference>
<keyword evidence="2" id="KW-0378">Hydrolase</keyword>
<name>A0A810L6R8_9ACTN</name>
<keyword evidence="3" id="KW-1185">Reference proteome</keyword>
<evidence type="ECO:0000259" key="1">
    <source>
        <dbReference type="Pfam" id="PF13472"/>
    </source>
</evidence>